<dbReference type="RefSeq" id="WP_233051759.1">
    <property type="nucleotide sequence ID" value="NZ_JAIMJA010000004.1"/>
</dbReference>
<keyword evidence="2" id="KW-1185">Reference proteome</keyword>
<name>A0ABS8W7D0_9GAMM</name>
<dbReference type="EMBL" id="JAIMJA010000004">
    <property type="protein sequence ID" value="MCE2594180.1"/>
    <property type="molecule type" value="Genomic_DNA"/>
</dbReference>
<dbReference type="Proteomes" id="UP001201273">
    <property type="component" value="Unassembled WGS sequence"/>
</dbReference>
<gene>
    <name evidence="1" type="ORF">K6Y31_05060</name>
</gene>
<protein>
    <submittedName>
        <fullName evidence="1">Uncharacterized protein</fullName>
    </submittedName>
</protein>
<proteinExistence type="predicted"/>
<reference evidence="1 2" key="1">
    <citation type="journal article" date="2022" name="Environ. Microbiol. Rep.">
        <title>Eco-phylogenetic analyses reveal divergent evolution of vitamin B12 metabolism in the marine bacterial family 'Psychromonadaceae'.</title>
        <authorList>
            <person name="Jin X."/>
            <person name="Yang Y."/>
            <person name="Cao H."/>
            <person name="Gao B."/>
            <person name="Zhao Z."/>
        </authorList>
    </citation>
    <scope>NUCLEOTIDE SEQUENCE [LARGE SCALE GENOMIC DNA]</scope>
    <source>
        <strain evidence="1 2">MKS20</strain>
    </source>
</reference>
<accession>A0ABS8W7D0</accession>
<sequence>MKQDLEKVNSSASDSRRKFLIRGGKMGVGLPLMSSFFSRSAMGAGTCFTASTAHSLAPSTARQPENCIASGRSPGYYKSHVEPKAGDEWNLGWPKYSTVAVYSGAENKIPMTDGSPEPNGLKGSGMITKEAQDWFEGRLANAVPLQSITPLTLLGEINCFSGSGLASLPIMEVLWQHEGTKEFIGIATYFNVVHVLNNPGLNYPIDYDFACELIEAMIAGDDDDYNLPSFAHGSIKDFLDALYV</sequence>
<comment type="caution">
    <text evidence="1">The sequence shown here is derived from an EMBL/GenBank/DDBJ whole genome shotgun (WGS) entry which is preliminary data.</text>
</comment>
<organism evidence="1 2">
    <name type="scientific">Motilimonas cestriensis</name>
    <dbReference type="NCBI Taxonomy" id="2742685"/>
    <lineage>
        <taxon>Bacteria</taxon>
        <taxon>Pseudomonadati</taxon>
        <taxon>Pseudomonadota</taxon>
        <taxon>Gammaproteobacteria</taxon>
        <taxon>Alteromonadales</taxon>
        <taxon>Alteromonadales genera incertae sedis</taxon>
        <taxon>Motilimonas</taxon>
    </lineage>
</organism>
<evidence type="ECO:0000313" key="2">
    <source>
        <dbReference type="Proteomes" id="UP001201273"/>
    </source>
</evidence>
<evidence type="ECO:0000313" key="1">
    <source>
        <dbReference type="EMBL" id="MCE2594180.1"/>
    </source>
</evidence>